<dbReference type="PROSITE" id="PS50206">
    <property type="entry name" value="RHODANESE_3"/>
    <property type="match status" value="1"/>
</dbReference>
<dbReference type="EMBL" id="JBHUIX010000005">
    <property type="protein sequence ID" value="MFD2173452.1"/>
    <property type="molecule type" value="Genomic_DNA"/>
</dbReference>
<dbReference type="PANTHER" id="PTHR30401">
    <property type="entry name" value="TRNA 2-SELENOURIDINE SYNTHASE"/>
    <property type="match status" value="1"/>
</dbReference>
<keyword evidence="1" id="KW-0711">Selenium</keyword>
<comment type="caution">
    <text evidence="3">The sequence shown here is derived from an EMBL/GenBank/DDBJ whole genome shotgun (WGS) entry which is preliminary data.</text>
</comment>
<keyword evidence="3" id="KW-0808">Transferase</keyword>
<dbReference type="InterPro" id="IPR001763">
    <property type="entry name" value="Rhodanese-like_dom"/>
</dbReference>
<dbReference type="PANTHER" id="PTHR30401:SF0">
    <property type="entry name" value="TRNA 2-SELENOURIDINE SYNTHASE"/>
    <property type="match status" value="1"/>
</dbReference>
<dbReference type="PROSITE" id="PS00380">
    <property type="entry name" value="RHODANESE_1"/>
    <property type="match status" value="1"/>
</dbReference>
<evidence type="ECO:0000259" key="2">
    <source>
        <dbReference type="PROSITE" id="PS50206"/>
    </source>
</evidence>
<organism evidence="3 4">
    <name type="scientific">Rhodobacter lacus</name>
    <dbReference type="NCBI Taxonomy" id="1641972"/>
    <lineage>
        <taxon>Bacteria</taxon>
        <taxon>Pseudomonadati</taxon>
        <taxon>Pseudomonadota</taxon>
        <taxon>Alphaproteobacteria</taxon>
        <taxon>Rhodobacterales</taxon>
        <taxon>Rhodobacter group</taxon>
        <taxon>Rhodobacter</taxon>
    </lineage>
</organism>
<gene>
    <name evidence="3" type="primary">mnmH</name>
    <name evidence="3" type="ORF">ACFSM0_05030</name>
</gene>
<dbReference type="RefSeq" id="WP_377387963.1">
    <property type="nucleotide sequence ID" value="NZ_JBHUIX010000005.1"/>
</dbReference>
<dbReference type="EC" id="2.5.1.-" evidence="3"/>
<keyword evidence="4" id="KW-1185">Reference proteome</keyword>
<accession>A0ABW5A5E6</accession>
<dbReference type="Pfam" id="PF26341">
    <property type="entry name" value="AAA_SelU"/>
    <property type="match status" value="1"/>
</dbReference>
<sequence>MQLLSLGAALDHGFDTVIDVRSPSEFVRDHLPGAINLPVLDDEERARVGTIYKQVAPFEARKVGAALVARNAAAHLEGALAEMPGGWRPLVYCWRGGQRSGSFATILRQIGWRAEVVEGGYKAWRQVVISALAAPPVSPVVLLDGNTGAAKTEILRVAAAQGAQVIDLEGLANHRGSIFGAMPGGQPAQTGFESRLAEALARLDPARPVLIEAESATLGALTLPKGLWRAISAAPRLRLVVPLAERARYLARAYGDICADPLLLARLIDRLRPYHSAERIQHWHGLAGQGAFEALAAALMAEHYDPRYEKHRARATHRSATLAVESLAPETVASCAAQVITAAEALIRGGDFADFTLDAPRGIA</sequence>
<dbReference type="Gene3D" id="3.40.250.10">
    <property type="entry name" value="Rhodanese-like domain"/>
    <property type="match status" value="1"/>
</dbReference>
<evidence type="ECO:0000256" key="1">
    <source>
        <dbReference type="ARBA" id="ARBA00023266"/>
    </source>
</evidence>
<evidence type="ECO:0000313" key="3">
    <source>
        <dbReference type="EMBL" id="MFD2173452.1"/>
    </source>
</evidence>
<dbReference type="NCBIfam" id="NF008752">
    <property type="entry name" value="PRK11784.1-4"/>
    <property type="match status" value="1"/>
</dbReference>
<protein>
    <submittedName>
        <fullName evidence="3">tRNA 2-selenouridine(34) synthase MnmH</fullName>
        <ecNumber evidence="3">2.5.1.-</ecNumber>
    </submittedName>
</protein>
<dbReference type="InterPro" id="IPR001307">
    <property type="entry name" value="Thiosulphate_STrfase_CS"/>
</dbReference>
<dbReference type="Proteomes" id="UP001597413">
    <property type="component" value="Unassembled WGS sequence"/>
</dbReference>
<reference evidence="4" key="1">
    <citation type="journal article" date="2019" name="Int. J. Syst. Evol. Microbiol.">
        <title>The Global Catalogue of Microorganisms (GCM) 10K type strain sequencing project: providing services to taxonomists for standard genome sequencing and annotation.</title>
        <authorList>
            <consortium name="The Broad Institute Genomics Platform"/>
            <consortium name="The Broad Institute Genome Sequencing Center for Infectious Disease"/>
            <person name="Wu L."/>
            <person name="Ma J."/>
        </authorList>
    </citation>
    <scope>NUCLEOTIDE SEQUENCE [LARGE SCALE GENOMIC DNA]</scope>
    <source>
        <strain evidence="4">CCUG 55131</strain>
    </source>
</reference>
<proteinExistence type="predicted"/>
<evidence type="ECO:0000313" key="4">
    <source>
        <dbReference type="Proteomes" id="UP001597413"/>
    </source>
</evidence>
<dbReference type="InterPro" id="IPR058840">
    <property type="entry name" value="AAA_SelU"/>
</dbReference>
<dbReference type="SUPFAM" id="SSF52821">
    <property type="entry name" value="Rhodanese/Cell cycle control phosphatase"/>
    <property type="match status" value="1"/>
</dbReference>
<dbReference type="Pfam" id="PF00581">
    <property type="entry name" value="Rhodanese"/>
    <property type="match status" value="1"/>
</dbReference>
<dbReference type="InterPro" id="IPR017582">
    <property type="entry name" value="SelU"/>
</dbReference>
<dbReference type="NCBIfam" id="TIGR03167">
    <property type="entry name" value="tRNA_sel_U_synt"/>
    <property type="match status" value="1"/>
</dbReference>
<dbReference type="InterPro" id="IPR036873">
    <property type="entry name" value="Rhodanese-like_dom_sf"/>
</dbReference>
<dbReference type="SMART" id="SM00450">
    <property type="entry name" value="RHOD"/>
    <property type="match status" value="1"/>
</dbReference>
<dbReference type="GO" id="GO:0016740">
    <property type="term" value="F:transferase activity"/>
    <property type="evidence" value="ECO:0007669"/>
    <property type="project" value="UniProtKB-KW"/>
</dbReference>
<dbReference type="NCBIfam" id="NF008750">
    <property type="entry name" value="PRK11784.1-2"/>
    <property type="match status" value="1"/>
</dbReference>
<feature type="domain" description="Rhodanese" evidence="2">
    <location>
        <begin position="11"/>
        <end position="133"/>
    </location>
</feature>
<name>A0ABW5A5E6_9RHOB</name>